<evidence type="ECO:0000313" key="3">
    <source>
        <dbReference type="Proteomes" id="UP001604336"/>
    </source>
</evidence>
<dbReference type="EMBL" id="JBFOLK010000003">
    <property type="protein sequence ID" value="KAL2524070.1"/>
    <property type="molecule type" value="Genomic_DNA"/>
</dbReference>
<organism evidence="2 3">
    <name type="scientific">Abeliophyllum distichum</name>
    <dbReference type="NCBI Taxonomy" id="126358"/>
    <lineage>
        <taxon>Eukaryota</taxon>
        <taxon>Viridiplantae</taxon>
        <taxon>Streptophyta</taxon>
        <taxon>Embryophyta</taxon>
        <taxon>Tracheophyta</taxon>
        <taxon>Spermatophyta</taxon>
        <taxon>Magnoliopsida</taxon>
        <taxon>eudicotyledons</taxon>
        <taxon>Gunneridae</taxon>
        <taxon>Pentapetalae</taxon>
        <taxon>asterids</taxon>
        <taxon>lamiids</taxon>
        <taxon>Lamiales</taxon>
        <taxon>Oleaceae</taxon>
        <taxon>Forsythieae</taxon>
        <taxon>Abeliophyllum</taxon>
    </lineage>
</organism>
<keyword evidence="3" id="KW-1185">Reference proteome</keyword>
<feature type="region of interest" description="Disordered" evidence="1">
    <location>
        <begin position="128"/>
        <end position="157"/>
    </location>
</feature>
<evidence type="ECO:0000313" key="2">
    <source>
        <dbReference type="EMBL" id="KAL2524070.1"/>
    </source>
</evidence>
<accession>A0ABD1UGB5</accession>
<protein>
    <submittedName>
        <fullName evidence="2">Uncharacterized protein</fullName>
    </submittedName>
</protein>
<dbReference type="AlphaFoldDB" id="A0ABD1UGB5"/>
<reference evidence="3" key="1">
    <citation type="submission" date="2024-07" db="EMBL/GenBank/DDBJ databases">
        <title>Two chromosome-level genome assemblies of Korean endemic species Abeliophyllum distichum and Forsythia ovata (Oleaceae).</title>
        <authorList>
            <person name="Jang H."/>
        </authorList>
    </citation>
    <scope>NUCLEOTIDE SEQUENCE [LARGE SCALE GENOMIC DNA]</scope>
</reference>
<gene>
    <name evidence="2" type="ORF">Adt_09124</name>
</gene>
<dbReference type="Proteomes" id="UP001604336">
    <property type="component" value="Unassembled WGS sequence"/>
</dbReference>
<proteinExistence type="predicted"/>
<evidence type="ECO:0000256" key="1">
    <source>
        <dbReference type="SAM" id="MobiDB-lite"/>
    </source>
</evidence>
<name>A0ABD1UGB5_9LAMI</name>
<sequence length="157" mass="17991">MPPMILEFKQVTTRRRFSTKSISKTERYEAIKSREKEYSINHSVASHSRHPTAFGLAGCNPITYTGPSFSYQIPLSYSVFPPHPANSFRPLMYWPPPNVLYLCQSFHLQAYYSQFRYNALVPEMSENTQQNDVVSEDAEEYDSSSSSSSTELQQEGL</sequence>
<comment type="caution">
    <text evidence="2">The sequence shown here is derived from an EMBL/GenBank/DDBJ whole genome shotgun (WGS) entry which is preliminary data.</text>
</comment>